<dbReference type="Proteomes" id="UP001176521">
    <property type="component" value="Unassembled WGS sequence"/>
</dbReference>
<evidence type="ECO:0000313" key="1">
    <source>
        <dbReference type="EMBL" id="KAK0521458.1"/>
    </source>
</evidence>
<name>A0AAN6G585_9BASI</name>
<sequence>MCKVIIWVLNCPTCDELIREYSRERVDCDDDDCSIVTQEEFQQDDDKKCDDCEKKEE</sequence>
<comment type="caution">
    <text evidence="1">The sequence shown here is derived from an EMBL/GenBank/DDBJ whole genome shotgun (WGS) entry which is preliminary data.</text>
</comment>
<organism evidence="1 2">
    <name type="scientific">Tilletia horrida</name>
    <dbReference type="NCBI Taxonomy" id="155126"/>
    <lineage>
        <taxon>Eukaryota</taxon>
        <taxon>Fungi</taxon>
        <taxon>Dikarya</taxon>
        <taxon>Basidiomycota</taxon>
        <taxon>Ustilaginomycotina</taxon>
        <taxon>Exobasidiomycetes</taxon>
        <taxon>Tilletiales</taxon>
        <taxon>Tilletiaceae</taxon>
        <taxon>Tilletia</taxon>
    </lineage>
</organism>
<protein>
    <submittedName>
        <fullName evidence="1">Uncharacterized protein</fullName>
    </submittedName>
</protein>
<gene>
    <name evidence="1" type="ORF">OC842_006773</name>
</gene>
<proteinExistence type="predicted"/>
<keyword evidence="2" id="KW-1185">Reference proteome</keyword>
<accession>A0AAN6G585</accession>
<dbReference type="EMBL" id="JAPDMQ010000670">
    <property type="protein sequence ID" value="KAK0521458.1"/>
    <property type="molecule type" value="Genomic_DNA"/>
</dbReference>
<evidence type="ECO:0000313" key="2">
    <source>
        <dbReference type="Proteomes" id="UP001176521"/>
    </source>
</evidence>
<dbReference type="AlphaFoldDB" id="A0AAN6G585"/>
<reference evidence="1" key="1">
    <citation type="journal article" date="2023" name="PhytoFront">
        <title>Draft Genome Resources of Seven Strains of Tilletia horrida, Causal Agent of Kernel Smut of Rice.</title>
        <authorList>
            <person name="Khanal S."/>
            <person name="Antony Babu S."/>
            <person name="Zhou X.G."/>
        </authorList>
    </citation>
    <scope>NUCLEOTIDE SEQUENCE</scope>
    <source>
        <strain evidence="1">TX3</strain>
    </source>
</reference>